<organism evidence="2 3">
    <name type="scientific">Phytohabitans rumicis</name>
    <dbReference type="NCBI Taxonomy" id="1076125"/>
    <lineage>
        <taxon>Bacteria</taxon>
        <taxon>Bacillati</taxon>
        <taxon>Actinomycetota</taxon>
        <taxon>Actinomycetes</taxon>
        <taxon>Micromonosporales</taxon>
        <taxon>Micromonosporaceae</taxon>
    </lineage>
</organism>
<keyword evidence="3" id="KW-1185">Reference proteome</keyword>
<reference evidence="2 3" key="2">
    <citation type="submission" date="2020-03" db="EMBL/GenBank/DDBJ databases">
        <authorList>
            <person name="Ichikawa N."/>
            <person name="Kimura A."/>
            <person name="Kitahashi Y."/>
            <person name="Uohara A."/>
        </authorList>
    </citation>
    <scope>NUCLEOTIDE SEQUENCE [LARGE SCALE GENOMIC DNA]</scope>
    <source>
        <strain evidence="2 3">NBRC 108638</strain>
    </source>
</reference>
<dbReference type="EMBL" id="BLPG01000001">
    <property type="protein sequence ID" value="GFJ88505.1"/>
    <property type="molecule type" value="Genomic_DNA"/>
</dbReference>
<feature type="region of interest" description="Disordered" evidence="1">
    <location>
        <begin position="115"/>
        <end position="160"/>
    </location>
</feature>
<feature type="region of interest" description="Disordered" evidence="1">
    <location>
        <begin position="71"/>
        <end position="94"/>
    </location>
</feature>
<evidence type="ECO:0000313" key="3">
    <source>
        <dbReference type="Proteomes" id="UP000482960"/>
    </source>
</evidence>
<gene>
    <name evidence="2" type="ORF">Prum_021470</name>
</gene>
<comment type="caution">
    <text evidence="2">The sequence shown here is derived from an EMBL/GenBank/DDBJ whole genome shotgun (WGS) entry which is preliminary data.</text>
</comment>
<feature type="compositionally biased region" description="Basic and acidic residues" evidence="1">
    <location>
        <begin position="273"/>
        <end position="282"/>
    </location>
</feature>
<feature type="region of interest" description="Disordered" evidence="1">
    <location>
        <begin position="1"/>
        <end position="37"/>
    </location>
</feature>
<accession>A0A6V8L772</accession>
<reference evidence="2 3" key="1">
    <citation type="submission" date="2020-03" db="EMBL/GenBank/DDBJ databases">
        <title>Whole genome shotgun sequence of Phytohabitans rumicis NBRC 108638.</title>
        <authorList>
            <person name="Komaki H."/>
            <person name="Tamura T."/>
        </authorList>
    </citation>
    <scope>NUCLEOTIDE SEQUENCE [LARGE SCALE GENOMIC DNA]</scope>
    <source>
        <strain evidence="2 3">NBRC 108638</strain>
    </source>
</reference>
<dbReference type="Proteomes" id="UP000482960">
    <property type="component" value="Unassembled WGS sequence"/>
</dbReference>
<feature type="compositionally biased region" description="Basic and acidic residues" evidence="1">
    <location>
        <begin position="302"/>
        <end position="320"/>
    </location>
</feature>
<feature type="compositionally biased region" description="Basic and acidic residues" evidence="1">
    <location>
        <begin position="240"/>
        <end position="250"/>
    </location>
</feature>
<name>A0A6V8L772_9ACTN</name>
<protein>
    <submittedName>
        <fullName evidence="2">Uncharacterized protein</fullName>
    </submittedName>
</protein>
<dbReference type="AlphaFoldDB" id="A0A6V8L772"/>
<proteinExistence type="predicted"/>
<evidence type="ECO:0000313" key="2">
    <source>
        <dbReference type="EMBL" id="GFJ88505.1"/>
    </source>
</evidence>
<sequence length="326" mass="35688">MTELGDEGAQWGGRLPAEAGGDDPYRQGQVATQPDDPPYLLRVLGAVCTRDAQEQFLRLDGAQHVQEDFFGLGQCGQPAPARDDDQAAGRARQQRADLGAVHGVVEYHDRLAARHVRTPARLPGRHAERDRAGRQSGVAQQLLQGGLRRQRRDTGREPVQVDEEATVRIPFRDVPGRLDGERRLADAAHPADRVDGCEPAVGIVPSQPRVKVGQGRVPTREVRDAAGESAPRMVGTGRFPGREPPVDRLQKPGGIVAPKPVRHVSERPAGTRVRLDTVKDPGDQFVGQLAATHTPRRQRPYPFRDRGPQLRGCRRADSPHRAAGRQ</sequence>
<evidence type="ECO:0000256" key="1">
    <source>
        <dbReference type="SAM" id="MobiDB-lite"/>
    </source>
</evidence>
<feature type="region of interest" description="Disordered" evidence="1">
    <location>
        <begin position="209"/>
        <end position="326"/>
    </location>
</feature>